<dbReference type="InterPro" id="IPR036688">
    <property type="entry name" value="MoeA_C_domain_IV_sf"/>
</dbReference>
<dbReference type="AlphaFoldDB" id="A0AAW0UAJ7"/>
<dbReference type="FunFam" id="2.170.190.11:FF:000001">
    <property type="entry name" value="Molybdopterin molybdenumtransferase"/>
    <property type="match status" value="1"/>
</dbReference>
<dbReference type="PANTHER" id="PTHR10192:SF5">
    <property type="entry name" value="GEPHYRIN"/>
    <property type="match status" value="1"/>
</dbReference>
<name>A0AAW0UAJ7_SCYPA</name>
<comment type="catalytic activity">
    <reaction evidence="13">
        <text>adenylyl-molybdopterin + molybdate = Mo-molybdopterin + AMP + H(+)</text>
        <dbReference type="Rhea" id="RHEA:35047"/>
        <dbReference type="ChEBI" id="CHEBI:15378"/>
        <dbReference type="ChEBI" id="CHEBI:36264"/>
        <dbReference type="ChEBI" id="CHEBI:62727"/>
        <dbReference type="ChEBI" id="CHEBI:71302"/>
        <dbReference type="ChEBI" id="CHEBI:456215"/>
    </reaction>
</comment>
<comment type="caution">
    <text evidence="16">The sequence shown here is derived from an EMBL/GenBank/DDBJ whole genome shotgun (WGS) entry which is preliminary data.</text>
</comment>
<dbReference type="NCBIfam" id="NF045515">
    <property type="entry name" value="Glp_gephyrin"/>
    <property type="match status" value="1"/>
</dbReference>
<dbReference type="SMART" id="SM00852">
    <property type="entry name" value="MoCF_biosynth"/>
    <property type="match status" value="2"/>
</dbReference>
<evidence type="ECO:0000256" key="10">
    <source>
        <dbReference type="ARBA" id="ARBA00022842"/>
    </source>
</evidence>
<dbReference type="PANTHER" id="PTHR10192">
    <property type="entry name" value="MOLYBDOPTERIN BIOSYNTHESIS PROTEIN"/>
    <property type="match status" value="1"/>
</dbReference>
<accession>A0AAW0UAJ7</accession>
<comment type="similarity">
    <text evidence="4">In the C-terminal section; belongs to the MoeA family.</text>
</comment>
<keyword evidence="7 13" id="KW-0479">Metal-binding</keyword>
<evidence type="ECO:0000256" key="4">
    <source>
        <dbReference type="ARBA" id="ARBA00008339"/>
    </source>
</evidence>
<keyword evidence="9" id="KW-0067">ATP-binding</keyword>
<keyword evidence="10 13" id="KW-0460">Magnesium</keyword>
<evidence type="ECO:0000256" key="14">
    <source>
        <dbReference type="SAM" id="MobiDB-lite"/>
    </source>
</evidence>
<evidence type="ECO:0000256" key="11">
    <source>
        <dbReference type="ARBA" id="ARBA00023150"/>
    </source>
</evidence>
<dbReference type="GO" id="GO:0006777">
    <property type="term" value="P:Mo-molybdopterin cofactor biosynthetic process"/>
    <property type="evidence" value="ECO:0007669"/>
    <property type="project" value="UniProtKB-UniRule"/>
</dbReference>
<dbReference type="GO" id="GO:0098970">
    <property type="term" value="P:postsynaptic neurotransmitter receptor diffusion trapping"/>
    <property type="evidence" value="ECO:0007669"/>
    <property type="project" value="TreeGrafter"/>
</dbReference>
<feature type="compositionally biased region" description="Basic and acidic residues" evidence="14">
    <location>
        <begin position="206"/>
        <end position="217"/>
    </location>
</feature>
<evidence type="ECO:0000256" key="7">
    <source>
        <dbReference type="ARBA" id="ARBA00022723"/>
    </source>
</evidence>
<reference evidence="16 17" key="1">
    <citation type="submission" date="2023-03" db="EMBL/GenBank/DDBJ databases">
        <title>High-quality genome of Scylla paramamosain provides insights in environmental adaptation.</title>
        <authorList>
            <person name="Zhang L."/>
        </authorList>
    </citation>
    <scope>NUCLEOTIDE SEQUENCE [LARGE SCALE GENOMIC DNA]</scope>
    <source>
        <strain evidence="16">LZ_2023a</strain>
        <tissue evidence="16">Muscle</tissue>
    </source>
</reference>
<dbReference type="InterPro" id="IPR001453">
    <property type="entry name" value="MoaB/Mog_dom"/>
</dbReference>
<keyword evidence="17" id="KW-1185">Reference proteome</keyword>
<dbReference type="EMBL" id="JARAKH010000018">
    <property type="protein sequence ID" value="KAK8395367.1"/>
    <property type="molecule type" value="Genomic_DNA"/>
</dbReference>
<dbReference type="InterPro" id="IPR008284">
    <property type="entry name" value="MoCF_biosynth_CS"/>
</dbReference>
<keyword evidence="11 13" id="KW-0501">Molybdenum cofactor biosynthesis</keyword>
<dbReference type="GO" id="GO:0061598">
    <property type="term" value="F:molybdopterin adenylyltransferase activity"/>
    <property type="evidence" value="ECO:0007669"/>
    <property type="project" value="UniProtKB-UniRule"/>
</dbReference>
<dbReference type="InterPro" id="IPR005111">
    <property type="entry name" value="MoeA_C_domain_IV"/>
</dbReference>
<dbReference type="SUPFAM" id="SSF63867">
    <property type="entry name" value="MoeA C-terminal domain-like"/>
    <property type="match status" value="1"/>
</dbReference>
<dbReference type="GO" id="GO:0061599">
    <property type="term" value="F:molybdopterin molybdotransferase activity"/>
    <property type="evidence" value="ECO:0007669"/>
    <property type="project" value="UniProtKB-UniRule"/>
</dbReference>
<feature type="region of interest" description="Disordered" evidence="14">
    <location>
        <begin position="181"/>
        <end position="226"/>
    </location>
</feature>
<evidence type="ECO:0000256" key="1">
    <source>
        <dbReference type="ARBA" id="ARBA00001946"/>
    </source>
</evidence>
<comment type="similarity">
    <text evidence="3">In the N-terminal section; belongs to the MoaB/Mog family.</text>
</comment>
<dbReference type="SUPFAM" id="SSF63882">
    <property type="entry name" value="MoeA N-terminal region -like"/>
    <property type="match status" value="1"/>
</dbReference>
<evidence type="ECO:0000259" key="15">
    <source>
        <dbReference type="SMART" id="SM00852"/>
    </source>
</evidence>
<dbReference type="GO" id="GO:0097112">
    <property type="term" value="P:gamma-aminobutyric acid receptor clustering"/>
    <property type="evidence" value="ECO:0007669"/>
    <property type="project" value="TreeGrafter"/>
</dbReference>
<dbReference type="CDD" id="cd00887">
    <property type="entry name" value="MoeA"/>
    <property type="match status" value="1"/>
</dbReference>
<dbReference type="Gene3D" id="2.170.190.11">
    <property type="entry name" value="Molybdopterin biosynthesis moea protein, domain 3"/>
    <property type="match status" value="1"/>
</dbReference>
<comment type="similarity">
    <text evidence="13">Belongs to the MoeA family.</text>
</comment>
<dbReference type="PROSITE" id="PS01079">
    <property type="entry name" value="MOCF_BIOSYNTHESIS_2"/>
    <property type="match status" value="1"/>
</dbReference>
<dbReference type="GO" id="GO:0030425">
    <property type="term" value="C:dendrite"/>
    <property type="evidence" value="ECO:0007669"/>
    <property type="project" value="TreeGrafter"/>
</dbReference>
<dbReference type="FunFam" id="3.40.980.10:FF:000002">
    <property type="entry name" value="Molybdopterin molybdenumtransferase"/>
    <property type="match status" value="1"/>
</dbReference>
<dbReference type="Gene3D" id="2.40.340.10">
    <property type="entry name" value="MoeA, C-terminal, domain IV"/>
    <property type="match status" value="1"/>
</dbReference>
<comment type="pathway">
    <text evidence="2 13">Cofactor biosynthesis; molybdopterin biosynthesis.</text>
</comment>
<dbReference type="SUPFAM" id="SSF53218">
    <property type="entry name" value="Molybdenum cofactor biosynthesis proteins"/>
    <property type="match status" value="2"/>
</dbReference>
<feature type="compositionally biased region" description="Basic residues" evidence="14">
    <location>
        <begin position="184"/>
        <end position="205"/>
    </location>
</feature>
<gene>
    <name evidence="16" type="ORF">O3P69_006197</name>
</gene>
<dbReference type="InterPro" id="IPR036135">
    <property type="entry name" value="MoeA_linker/N_sf"/>
</dbReference>
<dbReference type="InterPro" id="IPR036425">
    <property type="entry name" value="MoaB/Mog-like_dom_sf"/>
</dbReference>
<dbReference type="FunFam" id="3.40.980.10:FF:000001">
    <property type="entry name" value="Molybdopterin molybdenumtransferase"/>
    <property type="match status" value="1"/>
</dbReference>
<protein>
    <recommendedName>
        <fullName evidence="15">MoaB/Mog domain-containing protein</fullName>
    </recommendedName>
</protein>
<dbReference type="GO" id="GO:0046872">
    <property type="term" value="F:metal ion binding"/>
    <property type="evidence" value="ECO:0007669"/>
    <property type="project" value="UniProtKB-UniRule"/>
</dbReference>
<evidence type="ECO:0000313" key="17">
    <source>
        <dbReference type="Proteomes" id="UP001487740"/>
    </source>
</evidence>
<evidence type="ECO:0000256" key="9">
    <source>
        <dbReference type="ARBA" id="ARBA00022840"/>
    </source>
</evidence>
<comment type="function">
    <text evidence="13">Catalyzes two steps in the biosynthesis of the molybdenum cofactor. In the first step, molybdopterin is adenylated. Subsequently, molybdate is inserted into adenylated molybdopterin and AMP is released.</text>
</comment>
<evidence type="ECO:0000256" key="6">
    <source>
        <dbReference type="ARBA" id="ARBA00022679"/>
    </source>
</evidence>
<keyword evidence="8" id="KW-0547">Nucleotide-binding</keyword>
<keyword evidence="12" id="KW-0511">Multifunctional enzyme</keyword>
<evidence type="ECO:0000256" key="13">
    <source>
        <dbReference type="RuleBase" id="RU365090"/>
    </source>
</evidence>
<dbReference type="NCBIfam" id="TIGR00177">
    <property type="entry name" value="molyb_syn"/>
    <property type="match status" value="2"/>
</dbReference>
<evidence type="ECO:0000256" key="12">
    <source>
        <dbReference type="ARBA" id="ARBA00023268"/>
    </source>
</evidence>
<dbReference type="GO" id="GO:0072579">
    <property type="term" value="P:glycine receptor clustering"/>
    <property type="evidence" value="ECO:0007669"/>
    <property type="project" value="TreeGrafter"/>
</dbReference>
<organism evidence="16 17">
    <name type="scientific">Scylla paramamosain</name>
    <name type="common">Mud crab</name>
    <dbReference type="NCBI Taxonomy" id="85552"/>
    <lineage>
        <taxon>Eukaryota</taxon>
        <taxon>Metazoa</taxon>
        <taxon>Ecdysozoa</taxon>
        <taxon>Arthropoda</taxon>
        <taxon>Crustacea</taxon>
        <taxon>Multicrustacea</taxon>
        <taxon>Malacostraca</taxon>
        <taxon>Eumalacostraca</taxon>
        <taxon>Eucarida</taxon>
        <taxon>Decapoda</taxon>
        <taxon>Pleocyemata</taxon>
        <taxon>Brachyura</taxon>
        <taxon>Eubrachyura</taxon>
        <taxon>Portunoidea</taxon>
        <taxon>Portunidae</taxon>
        <taxon>Portuninae</taxon>
        <taxon>Scylla</taxon>
    </lineage>
</organism>
<dbReference type="Proteomes" id="UP001487740">
    <property type="component" value="Unassembled WGS sequence"/>
</dbReference>
<evidence type="ECO:0000256" key="3">
    <source>
        <dbReference type="ARBA" id="ARBA00007589"/>
    </source>
</evidence>
<dbReference type="InterPro" id="IPR038987">
    <property type="entry name" value="MoeA-like"/>
</dbReference>
<dbReference type="GO" id="GO:0007529">
    <property type="term" value="P:establishment of synaptic specificity at neuromuscular junction"/>
    <property type="evidence" value="ECO:0007669"/>
    <property type="project" value="TreeGrafter"/>
</dbReference>
<dbReference type="GO" id="GO:0005829">
    <property type="term" value="C:cytosol"/>
    <property type="evidence" value="ECO:0007669"/>
    <property type="project" value="TreeGrafter"/>
</dbReference>
<dbReference type="EMBL" id="JARAKH010000018">
    <property type="protein sequence ID" value="KAK8395357.1"/>
    <property type="molecule type" value="Genomic_DNA"/>
</dbReference>
<evidence type="ECO:0000256" key="5">
    <source>
        <dbReference type="ARBA" id="ARBA00022505"/>
    </source>
</evidence>
<dbReference type="Pfam" id="PF03454">
    <property type="entry name" value="MoeA_C"/>
    <property type="match status" value="1"/>
</dbReference>
<dbReference type="CDD" id="cd00886">
    <property type="entry name" value="MogA_MoaB"/>
    <property type="match status" value="1"/>
</dbReference>
<dbReference type="Pfam" id="PF00994">
    <property type="entry name" value="MoCF_biosynth"/>
    <property type="match status" value="2"/>
</dbReference>
<dbReference type="InterPro" id="IPR005110">
    <property type="entry name" value="MoeA_linker/N"/>
</dbReference>
<evidence type="ECO:0000256" key="8">
    <source>
        <dbReference type="ARBA" id="ARBA00022741"/>
    </source>
</evidence>
<proteinExistence type="inferred from homology"/>
<evidence type="ECO:0000313" key="16">
    <source>
        <dbReference type="EMBL" id="KAK8395357.1"/>
    </source>
</evidence>
<comment type="cofactor">
    <cofactor evidence="1 13">
        <name>Mg(2+)</name>
        <dbReference type="ChEBI" id="CHEBI:18420"/>
    </cofactor>
</comment>
<keyword evidence="6 13" id="KW-0808">Transferase</keyword>
<keyword evidence="5 13" id="KW-0500">Molybdenum</keyword>
<dbReference type="Gene3D" id="3.90.105.10">
    <property type="entry name" value="Molybdopterin biosynthesis moea protein, domain 2"/>
    <property type="match status" value="1"/>
</dbReference>
<dbReference type="GO" id="GO:0099634">
    <property type="term" value="C:postsynaptic specialization membrane"/>
    <property type="evidence" value="ECO:0007669"/>
    <property type="project" value="GOC"/>
</dbReference>
<feature type="domain" description="MoaB/Mog" evidence="15">
    <location>
        <begin position="409"/>
        <end position="552"/>
    </location>
</feature>
<comment type="catalytic activity">
    <reaction evidence="13">
        <text>molybdopterin + ATP + H(+) = adenylyl-molybdopterin + diphosphate</text>
        <dbReference type="Rhea" id="RHEA:31331"/>
        <dbReference type="ChEBI" id="CHEBI:15378"/>
        <dbReference type="ChEBI" id="CHEBI:30616"/>
        <dbReference type="ChEBI" id="CHEBI:33019"/>
        <dbReference type="ChEBI" id="CHEBI:58698"/>
        <dbReference type="ChEBI" id="CHEBI:62727"/>
    </reaction>
</comment>
<evidence type="ECO:0000256" key="2">
    <source>
        <dbReference type="ARBA" id="ARBA00005046"/>
    </source>
</evidence>
<dbReference type="Gene3D" id="3.40.980.10">
    <property type="entry name" value="MoaB/Mog-like domain"/>
    <property type="match status" value="2"/>
</dbReference>
<dbReference type="GO" id="GO:0005524">
    <property type="term" value="F:ATP binding"/>
    <property type="evidence" value="ECO:0007669"/>
    <property type="project" value="UniProtKB-UniRule"/>
</dbReference>
<sequence>MPRVVKVGVLTVSDRCSRGEAQDEGGANLKALVDGGMLFKGKVCKYSCVSDDLALIEEKLREWCEEEVHLILTTGGTGFAERDVTPEAVKKVIEKEAPGLTTCMLTESLKVTPLAMLSRPVCGMRGKTLIATLPGSRKGSEECLRFISPAIPHAVSLIMGWKDEVEATHNVLQSEGVKCGTTGGHHHHHHHPCGHHHHHHHHHHHQENGESKADVSHVSRRPRKSPYPMISVSQAVETVLSQAEQCMTENLSIKNALGFVLAEDIHAKDPLPPFPASIKDGYAVLAADGTGLRVVRGDSTAGCSPEMKTVTSGVCVRVSTGAPVPPGADAVVQVEDTELTKEAEDGCTELEIKILKTPHAGQDIRPLGCDIRVGEKILSQGTLLGPSEMGLLATVGVTNVLVVRKPVVAVLSTGNELQEPGETLREGHIRDSNKTTIMSLLQQHSYPVLDAGIARDQPTALLKSLRSAFSHADILVTSGGVSMGERDVLRPVLLSDFEAQIHFAQVFMKPGKPTTFATCYYHNKKKLILGLPGNPVSAAVTSVLYLLPLCRTMSGRAVCENICIKAKLAETMQLDPRPEYHRAFLSWRPGGEVPLAYSTGNQLSSRLLSMASAQALLKLPPASSENKNVALWRTTCCRQTTCDSCANSLHWVERNP</sequence>
<dbReference type="PROSITE" id="PS01078">
    <property type="entry name" value="MOCF_BIOSYNTHESIS_1"/>
    <property type="match status" value="1"/>
</dbReference>
<dbReference type="Pfam" id="PF03453">
    <property type="entry name" value="MoeA_N"/>
    <property type="match status" value="1"/>
</dbReference>
<feature type="domain" description="MoaB/Mog" evidence="15">
    <location>
        <begin position="8"/>
        <end position="154"/>
    </location>
</feature>